<dbReference type="InterPro" id="IPR018688">
    <property type="entry name" value="PpoB2-like"/>
</dbReference>
<evidence type="ECO:0000256" key="1">
    <source>
        <dbReference type="SAM" id="Phobius"/>
    </source>
</evidence>
<evidence type="ECO:0000313" key="3">
    <source>
        <dbReference type="Proteomes" id="UP001500908"/>
    </source>
</evidence>
<protein>
    <recommendedName>
        <fullName evidence="4">Metal-binding membrane protein</fullName>
    </recommendedName>
</protein>
<dbReference type="Proteomes" id="UP001500908">
    <property type="component" value="Unassembled WGS sequence"/>
</dbReference>
<feature type="transmembrane region" description="Helical" evidence="1">
    <location>
        <begin position="71"/>
        <end position="93"/>
    </location>
</feature>
<sequence>MSGRLAGRVRRASRGEALLVAALLGLAALAWAVTGQLAEPHMRFGLLTGAGEMRGQGGGAGSTLTVLGLFLVTWTVMMVAMMLPSALPAVVTYDRWAQRTGRSRGATLLFVSGYLLSWAAAGVVAYLLIVHLVPLLPTGDTGVRLGAAVLVVAGVYQFTPLKRACLRQCRSPMAFIAAYAAPLQAGPLARMRVGAAHGAYCLGCCWALMAVLLLLGMMSLTWMALVAAVVLVEKVLPHGGLVSGIIGGVLTAVGLVLLVGATALPVLA</sequence>
<proteinExistence type="predicted"/>
<keyword evidence="1" id="KW-0472">Membrane</keyword>
<feature type="transmembrane region" description="Helical" evidence="1">
    <location>
        <begin position="141"/>
        <end position="158"/>
    </location>
</feature>
<accession>A0ABP7FMZ9</accession>
<keyword evidence="3" id="KW-1185">Reference proteome</keyword>
<organism evidence="2 3">
    <name type="scientific">Salinactinospora qingdaonensis</name>
    <dbReference type="NCBI Taxonomy" id="702744"/>
    <lineage>
        <taxon>Bacteria</taxon>
        <taxon>Bacillati</taxon>
        <taxon>Actinomycetota</taxon>
        <taxon>Actinomycetes</taxon>
        <taxon>Streptosporangiales</taxon>
        <taxon>Nocardiopsidaceae</taxon>
        <taxon>Salinactinospora</taxon>
    </lineage>
</organism>
<comment type="caution">
    <text evidence="2">The sequence shown here is derived from an EMBL/GenBank/DDBJ whole genome shotgun (WGS) entry which is preliminary data.</text>
</comment>
<evidence type="ECO:0008006" key="4">
    <source>
        <dbReference type="Google" id="ProtNLM"/>
    </source>
</evidence>
<keyword evidence="1" id="KW-1133">Transmembrane helix</keyword>
<reference evidence="3" key="1">
    <citation type="journal article" date="2019" name="Int. J. Syst. Evol. Microbiol.">
        <title>The Global Catalogue of Microorganisms (GCM) 10K type strain sequencing project: providing services to taxonomists for standard genome sequencing and annotation.</title>
        <authorList>
            <consortium name="The Broad Institute Genomics Platform"/>
            <consortium name="The Broad Institute Genome Sequencing Center for Infectious Disease"/>
            <person name="Wu L."/>
            <person name="Ma J."/>
        </authorList>
    </citation>
    <scope>NUCLEOTIDE SEQUENCE [LARGE SCALE GENOMIC DNA]</scope>
    <source>
        <strain evidence="3">JCM 17137</strain>
    </source>
</reference>
<dbReference type="RefSeq" id="WP_344971055.1">
    <property type="nucleotide sequence ID" value="NZ_BAABDD010000009.1"/>
</dbReference>
<feature type="transmembrane region" description="Helical" evidence="1">
    <location>
        <begin position="105"/>
        <end position="129"/>
    </location>
</feature>
<keyword evidence="1" id="KW-0812">Transmembrane</keyword>
<evidence type="ECO:0000313" key="2">
    <source>
        <dbReference type="EMBL" id="GAA3743951.1"/>
    </source>
</evidence>
<dbReference type="EMBL" id="BAABDD010000009">
    <property type="protein sequence ID" value="GAA3743951.1"/>
    <property type="molecule type" value="Genomic_DNA"/>
</dbReference>
<feature type="transmembrane region" description="Helical" evidence="1">
    <location>
        <begin position="199"/>
        <end position="232"/>
    </location>
</feature>
<feature type="transmembrane region" description="Helical" evidence="1">
    <location>
        <begin position="244"/>
        <end position="267"/>
    </location>
</feature>
<dbReference type="Pfam" id="PF09948">
    <property type="entry name" value="PpoB2"/>
    <property type="match status" value="1"/>
</dbReference>
<gene>
    <name evidence="2" type="ORF">GCM10022402_24570</name>
</gene>
<name>A0ABP7FMZ9_9ACTN</name>